<evidence type="ECO:0000313" key="4">
    <source>
        <dbReference type="Proteomes" id="UP000215914"/>
    </source>
</evidence>
<keyword evidence="1" id="KW-0732">Signal</keyword>
<sequence length="67" mass="7470">MSYSFSPLFLSSLASELTSSCLVVAASSPTTRFYSDKAFFRQLEEGKDLEMMDTNRGVNSPEMMDTN</sequence>
<dbReference type="Proteomes" id="UP000215914">
    <property type="component" value="Chromosome 10"/>
</dbReference>
<organism evidence="3 4">
    <name type="scientific">Helianthus annuus</name>
    <name type="common">Common sunflower</name>
    <dbReference type="NCBI Taxonomy" id="4232"/>
    <lineage>
        <taxon>Eukaryota</taxon>
        <taxon>Viridiplantae</taxon>
        <taxon>Streptophyta</taxon>
        <taxon>Embryophyta</taxon>
        <taxon>Tracheophyta</taxon>
        <taxon>Spermatophyta</taxon>
        <taxon>Magnoliopsida</taxon>
        <taxon>eudicotyledons</taxon>
        <taxon>Gunneridae</taxon>
        <taxon>Pentapetalae</taxon>
        <taxon>asterids</taxon>
        <taxon>campanulids</taxon>
        <taxon>Asterales</taxon>
        <taxon>Asteraceae</taxon>
        <taxon>Asteroideae</taxon>
        <taxon>Heliantheae alliance</taxon>
        <taxon>Heliantheae</taxon>
        <taxon>Helianthus</taxon>
    </lineage>
</organism>
<name>A0A251TEQ7_HELAN</name>
<dbReference type="Gramene" id="mRNA:HanXRQr2_Chr10g0419671">
    <property type="protein sequence ID" value="mRNA:HanXRQr2_Chr10g0419671"/>
    <property type="gene ID" value="HanXRQr2_Chr10g0419671"/>
</dbReference>
<dbReference type="EMBL" id="CM007899">
    <property type="protein sequence ID" value="OTG09635.1"/>
    <property type="molecule type" value="Genomic_DNA"/>
</dbReference>
<protein>
    <submittedName>
        <fullName evidence="3">Uncharacterized protein</fullName>
    </submittedName>
</protein>
<evidence type="ECO:0000256" key="1">
    <source>
        <dbReference type="SAM" id="SignalP"/>
    </source>
</evidence>
<dbReference type="AlphaFoldDB" id="A0A251TEQ7"/>
<evidence type="ECO:0000313" key="2">
    <source>
        <dbReference type="EMBL" id="KAF5784672.1"/>
    </source>
</evidence>
<keyword evidence="4" id="KW-1185">Reference proteome</keyword>
<proteinExistence type="predicted"/>
<dbReference type="EMBL" id="MNCJ02000325">
    <property type="protein sequence ID" value="KAF5784672.1"/>
    <property type="molecule type" value="Genomic_DNA"/>
</dbReference>
<reference evidence="2" key="3">
    <citation type="submission" date="2020-06" db="EMBL/GenBank/DDBJ databases">
        <title>Helianthus annuus Genome sequencing and assembly Release 2.</title>
        <authorList>
            <person name="Gouzy J."/>
            <person name="Langlade N."/>
            <person name="Munos S."/>
        </authorList>
    </citation>
    <scope>NUCLEOTIDE SEQUENCE</scope>
    <source>
        <tissue evidence="2">Leaves</tissue>
    </source>
</reference>
<feature type="chain" id="PRO_5012648502" evidence="1">
    <location>
        <begin position="21"/>
        <end position="67"/>
    </location>
</feature>
<evidence type="ECO:0000313" key="3">
    <source>
        <dbReference type="EMBL" id="OTG09635.1"/>
    </source>
</evidence>
<reference evidence="2 4" key="1">
    <citation type="journal article" date="2017" name="Nature">
        <title>The sunflower genome provides insights into oil metabolism, flowering and Asterid evolution.</title>
        <authorList>
            <person name="Badouin H."/>
            <person name="Gouzy J."/>
            <person name="Grassa C.J."/>
            <person name="Murat F."/>
            <person name="Staton S.E."/>
            <person name="Cottret L."/>
            <person name="Lelandais-Briere C."/>
            <person name="Owens G.L."/>
            <person name="Carrere S."/>
            <person name="Mayjonade B."/>
            <person name="Legrand L."/>
            <person name="Gill N."/>
            <person name="Kane N.C."/>
            <person name="Bowers J.E."/>
            <person name="Hubner S."/>
            <person name="Bellec A."/>
            <person name="Berard A."/>
            <person name="Berges H."/>
            <person name="Blanchet N."/>
            <person name="Boniface M.C."/>
            <person name="Brunel D."/>
            <person name="Catrice O."/>
            <person name="Chaidir N."/>
            <person name="Claudel C."/>
            <person name="Donnadieu C."/>
            <person name="Faraut T."/>
            <person name="Fievet G."/>
            <person name="Helmstetter N."/>
            <person name="King M."/>
            <person name="Knapp S.J."/>
            <person name="Lai Z."/>
            <person name="Le Paslier M.C."/>
            <person name="Lippi Y."/>
            <person name="Lorenzon L."/>
            <person name="Mandel J.R."/>
            <person name="Marage G."/>
            <person name="Marchand G."/>
            <person name="Marquand E."/>
            <person name="Bret-Mestries E."/>
            <person name="Morien E."/>
            <person name="Nambeesan S."/>
            <person name="Nguyen T."/>
            <person name="Pegot-Espagnet P."/>
            <person name="Pouilly N."/>
            <person name="Raftis F."/>
            <person name="Sallet E."/>
            <person name="Schiex T."/>
            <person name="Thomas J."/>
            <person name="Vandecasteele C."/>
            <person name="Vares D."/>
            <person name="Vear F."/>
            <person name="Vautrin S."/>
            <person name="Crespi M."/>
            <person name="Mangin B."/>
            <person name="Burke J.M."/>
            <person name="Salse J."/>
            <person name="Munos S."/>
            <person name="Vincourt P."/>
            <person name="Rieseberg L.H."/>
            <person name="Langlade N.B."/>
        </authorList>
    </citation>
    <scope>NUCLEOTIDE SEQUENCE [LARGE SCALE GENOMIC DNA]</scope>
    <source>
        <strain evidence="4">cv. SF193</strain>
        <tissue evidence="2">Leaves</tissue>
    </source>
</reference>
<reference evidence="3" key="2">
    <citation type="submission" date="2017-02" db="EMBL/GenBank/DDBJ databases">
        <title>Sunflower complete genome.</title>
        <authorList>
            <person name="Langlade N."/>
            <person name="Munos S."/>
        </authorList>
    </citation>
    <scope>NUCLEOTIDE SEQUENCE [LARGE SCALE GENOMIC DNA]</scope>
    <source>
        <tissue evidence="3">Leaves</tissue>
    </source>
</reference>
<gene>
    <name evidence="3" type="ORF">HannXRQ_Chr10g0278621</name>
    <name evidence="2" type="ORF">HanXRQr2_Chr10g0419671</name>
</gene>
<feature type="signal peptide" evidence="1">
    <location>
        <begin position="1"/>
        <end position="20"/>
    </location>
</feature>
<accession>A0A251TEQ7</accession>
<dbReference type="InParanoid" id="A0A251TEQ7"/>